<dbReference type="GO" id="GO:0005634">
    <property type="term" value="C:nucleus"/>
    <property type="evidence" value="ECO:0000318"/>
    <property type="project" value="GO_Central"/>
</dbReference>
<name>A0A1Y1IVN6_KLENI</name>
<protein>
    <submittedName>
        <fullName evidence="4">Putative apoptosis inhibitory protein 5</fullName>
    </submittedName>
</protein>
<evidence type="ECO:0000313" key="5">
    <source>
        <dbReference type="Proteomes" id="UP000054558"/>
    </source>
</evidence>
<dbReference type="PANTHER" id="PTHR12758:SF19">
    <property type="entry name" value="APOPTOSIS INHIBITOR 5"/>
    <property type="match status" value="1"/>
</dbReference>
<proteinExistence type="inferred from homology"/>
<dbReference type="PANTHER" id="PTHR12758">
    <property type="entry name" value="APOPTOSIS INHIBITOR 5-RELATED"/>
    <property type="match status" value="1"/>
</dbReference>
<feature type="compositionally biased region" description="Gly residues" evidence="3">
    <location>
        <begin position="516"/>
        <end position="528"/>
    </location>
</feature>
<evidence type="ECO:0000256" key="2">
    <source>
        <dbReference type="ARBA" id="ARBA00022703"/>
    </source>
</evidence>
<dbReference type="EMBL" id="DF237930">
    <property type="protein sequence ID" value="GAQ92328.1"/>
    <property type="molecule type" value="Genomic_DNA"/>
</dbReference>
<dbReference type="SUPFAM" id="SSF48371">
    <property type="entry name" value="ARM repeat"/>
    <property type="match status" value="1"/>
</dbReference>
<dbReference type="STRING" id="105231.A0A1Y1IVN6"/>
<dbReference type="InterPro" id="IPR011989">
    <property type="entry name" value="ARM-like"/>
</dbReference>
<evidence type="ECO:0000256" key="3">
    <source>
        <dbReference type="SAM" id="MobiDB-lite"/>
    </source>
</evidence>
<accession>A0A1Y1IVN6</accession>
<sequence length="556" mass="60227">MADVPTVEQLYEAGQKLTELKDDASKLEADYRLIVSAAQGDSKTKQLAAQFIPKFFKSFPGVQLQAMSAQLDLCEDEEFAVRVQAIRGLPQIAKDVPEYLQKSADILTQLLQASEALELEAVKKALMTILRLDAKTTLEAIFQNLDSAEPELKVLVHQFLKDKVFSTRQEWMKAANKAELEKTISDLVTQALSTATPGEVRDFLELLLSLDLYSQPAGKDHVQSLLDAVAKRAGQQDNIDVSDEEALQNLIAFTSAAVPLFKAGGTSSSLVHQLTRAVLPSFDKMLATSQLSFLKALAETSVYVSGSDARTALPVLLDVIKKLLPRRKDTASVTEDRQYFTSVEALLFTFHQLANKVPNATNPLCGYKMVTGQPSDRLNEDFTPQYTEFTERLAVLEERTKKQQKAQTDAAQKTSKEAKEAKDAAAKKDLDAQSKEQEASLRSLKTVIALTKPLHARTPKFISQPWVLSWHEAPAPASGAKRAGEAVSGAPGKRPATESNTAGRGAQNGAQRGRGRGGAGTGGGGRGGQTYAAGETRGGRGGRGNRGRGRGGRGRY</sequence>
<dbReference type="InterPro" id="IPR016024">
    <property type="entry name" value="ARM-type_fold"/>
</dbReference>
<comment type="similarity">
    <text evidence="1">Belongs to the API5 family.</text>
</comment>
<dbReference type="InterPro" id="IPR008383">
    <property type="entry name" value="API5"/>
</dbReference>
<dbReference type="GO" id="GO:0003723">
    <property type="term" value="F:RNA binding"/>
    <property type="evidence" value="ECO:0000318"/>
    <property type="project" value="GO_Central"/>
</dbReference>
<keyword evidence="2" id="KW-0053">Apoptosis</keyword>
<dbReference type="AlphaFoldDB" id="A0A1Y1IVN6"/>
<feature type="region of interest" description="Disordered" evidence="3">
    <location>
        <begin position="400"/>
        <end position="439"/>
    </location>
</feature>
<dbReference type="OMA" id="RCIKFLA"/>
<feature type="compositionally biased region" description="Basic residues" evidence="3">
    <location>
        <begin position="543"/>
        <end position="556"/>
    </location>
</feature>
<dbReference type="OrthoDB" id="19224at2759"/>
<keyword evidence="5" id="KW-1185">Reference proteome</keyword>
<feature type="compositionally biased region" description="Basic and acidic residues" evidence="3">
    <location>
        <begin position="414"/>
        <end position="439"/>
    </location>
</feature>
<organism evidence="4 5">
    <name type="scientific">Klebsormidium nitens</name>
    <name type="common">Green alga</name>
    <name type="synonym">Ulothrix nitens</name>
    <dbReference type="NCBI Taxonomy" id="105231"/>
    <lineage>
        <taxon>Eukaryota</taxon>
        <taxon>Viridiplantae</taxon>
        <taxon>Streptophyta</taxon>
        <taxon>Klebsormidiophyceae</taxon>
        <taxon>Klebsormidiales</taxon>
        <taxon>Klebsormidiaceae</taxon>
        <taxon>Klebsormidium</taxon>
    </lineage>
</organism>
<dbReference type="Proteomes" id="UP000054558">
    <property type="component" value="Unassembled WGS sequence"/>
</dbReference>
<reference evidence="4 5" key="1">
    <citation type="journal article" date="2014" name="Nat. Commun.">
        <title>Klebsormidium flaccidum genome reveals primary factors for plant terrestrial adaptation.</title>
        <authorList>
            <person name="Hori K."/>
            <person name="Maruyama F."/>
            <person name="Fujisawa T."/>
            <person name="Togashi T."/>
            <person name="Yamamoto N."/>
            <person name="Seo M."/>
            <person name="Sato S."/>
            <person name="Yamada T."/>
            <person name="Mori H."/>
            <person name="Tajima N."/>
            <person name="Moriyama T."/>
            <person name="Ikeuchi M."/>
            <person name="Watanabe M."/>
            <person name="Wada H."/>
            <person name="Kobayashi K."/>
            <person name="Saito M."/>
            <person name="Masuda T."/>
            <person name="Sasaki-Sekimoto Y."/>
            <person name="Mashiguchi K."/>
            <person name="Awai K."/>
            <person name="Shimojima M."/>
            <person name="Masuda S."/>
            <person name="Iwai M."/>
            <person name="Nobusawa T."/>
            <person name="Narise T."/>
            <person name="Kondo S."/>
            <person name="Saito H."/>
            <person name="Sato R."/>
            <person name="Murakawa M."/>
            <person name="Ihara Y."/>
            <person name="Oshima-Yamada Y."/>
            <person name="Ohtaka K."/>
            <person name="Satoh M."/>
            <person name="Sonobe K."/>
            <person name="Ishii M."/>
            <person name="Ohtani R."/>
            <person name="Kanamori-Sato M."/>
            <person name="Honoki R."/>
            <person name="Miyazaki D."/>
            <person name="Mochizuki H."/>
            <person name="Umetsu J."/>
            <person name="Higashi K."/>
            <person name="Shibata D."/>
            <person name="Kamiya Y."/>
            <person name="Sato N."/>
            <person name="Nakamura Y."/>
            <person name="Tabata S."/>
            <person name="Ida S."/>
            <person name="Kurokawa K."/>
            <person name="Ohta H."/>
        </authorList>
    </citation>
    <scope>NUCLEOTIDE SEQUENCE [LARGE SCALE GENOMIC DNA]</scope>
    <source>
        <strain evidence="4 5">NIES-2285</strain>
    </source>
</reference>
<gene>
    <name evidence="4" type="ORF">KFL_009810030</name>
</gene>
<dbReference type="Pfam" id="PF05918">
    <property type="entry name" value="API5"/>
    <property type="match status" value="1"/>
</dbReference>
<dbReference type="Gene3D" id="1.25.10.10">
    <property type="entry name" value="Leucine-rich Repeat Variant"/>
    <property type="match status" value="1"/>
</dbReference>
<evidence type="ECO:0000256" key="1">
    <source>
        <dbReference type="ARBA" id="ARBA00009515"/>
    </source>
</evidence>
<feature type="compositionally biased region" description="Low complexity" evidence="3">
    <location>
        <begin position="501"/>
        <end position="511"/>
    </location>
</feature>
<feature type="region of interest" description="Disordered" evidence="3">
    <location>
        <begin position="476"/>
        <end position="556"/>
    </location>
</feature>
<evidence type="ECO:0000313" key="4">
    <source>
        <dbReference type="EMBL" id="GAQ92328.1"/>
    </source>
</evidence>